<evidence type="ECO:0000313" key="1">
    <source>
        <dbReference type="EMBL" id="WIM89439.1"/>
    </source>
</evidence>
<evidence type="ECO:0000313" key="2">
    <source>
        <dbReference type="Proteomes" id="UP001236585"/>
    </source>
</evidence>
<dbReference type="EMBL" id="CP126981">
    <property type="protein sequence ID" value="WIM89439.1"/>
    <property type="molecule type" value="Genomic_DNA"/>
</dbReference>
<dbReference type="Proteomes" id="UP001236585">
    <property type="component" value="Chromosome"/>
</dbReference>
<reference evidence="1 2" key="1">
    <citation type="journal article" date="2023" name="Microbiol. Resour. Announc.">
        <title>Complete Genome Sequence of Mycobacterium wuenschmanii, a novel Nontuberculous Mycobacterium Isolated from a captive population of Amazon Milk Frogs.</title>
        <authorList>
            <person name="Hicks J."/>
            <person name="Zeineldin M."/>
            <person name="Ward H."/>
            <person name="Wuenschmann A."/>
            <person name="Camp P."/>
            <person name="Farrell D."/>
            <person name="Lehman K."/>
            <person name="Thacker T."/>
            <person name="Cuthbert E."/>
        </authorList>
    </citation>
    <scope>NUCLEOTIDE SEQUENCE [LARGE SCALE GENOMIC DNA]</scope>
    <source>
        <strain evidence="1 2">Wuenschmanii</strain>
    </source>
</reference>
<sequence>MPPYHVQASTSAVEIWTGKRIQFGSESRDDWQKALKADLRQAFSKLDVSQSALIAGYYYSSSPVVTDTENSLFTNVGETMPRGSFTALSFERGTDAPPEPPCSVDLISGHLHYYRYRVGGSWTSWRAGRTLAQWHHVPRRVSVGTDTARPVWFALREANADGLVVVSNDEDLDPNQNFGLRITVHTTKTASHRPISNSEFVVDGAIAAFHNDPVGDDIVAAVLPRLPGVTEDSLRHALSSCAGPLFPTPAVLIEKNSAVRISPADHRCWLGSYSVRQDSTSRWPEFSGELFTLLPIDSAKGDGGDAP</sequence>
<dbReference type="RefSeq" id="WP_285190169.1">
    <property type="nucleotide sequence ID" value="NZ_CP126981.1"/>
</dbReference>
<protein>
    <submittedName>
        <fullName evidence="1">Uncharacterized protein</fullName>
    </submittedName>
</protein>
<keyword evidence="2" id="KW-1185">Reference proteome</keyword>
<organism evidence="1 2">
    <name type="scientific">Candidatus Mycobacterium wuenschmannii</name>
    <dbReference type="NCBI Taxonomy" id="3027808"/>
    <lineage>
        <taxon>Bacteria</taxon>
        <taxon>Bacillati</taxon>
        <taxon>Actinomycetota</taxon>
        <taxon>Actinomycetes</taxon>
        <taxon>Mycobacteriales</taxon>
        <taxon>Mycobacteriaceae</taxon>
        <taxon>Mycobacterium</taxon>
    </lineage>
</organism>
<gene>
    <name evidence="1" type="ORF">PT015_08375</name>
</gene>
<name>A0ABY8W6M5_9MYCO</name>
<accession>A0ABY8W6M5</accession>
<proteinExistence type="predicted"/>